<dbReference type="EMBL" id="JAVIJP010000087">
    <property type="protein sequence ID" value="KAL3616620.1"/>
    <property type="molecule type" value="Genomic_DNA"/>
</dbReference>
<dbReference type="AlphaFoldDB" id="A0ABD3BGU0"/>
<evidence type="ECO:0000256" key="1">
    <source>
        <dbReference type="SAM" id="MobiDB-lite"/>
    </source>
</evidence>
<feature type="compositionally biased region" description="Pro residues" evidence="1">
    <location>
        <begin position="31"/>
        <end position="58"/>
    </location>
</feature>
<keyword evidence="3" id="KW-1185">Reference proteome</keyword>
<name>A0ABD3BGU0_9LAMI</name>
<reference evidence="3" key="1">
    <citation type="journal article" date="2024" name="IScience">
        <title>Strigolactones Initiate the Formation of Haustorium-like Structures in Castilleja.</title>
        <authorList>
            <person name="Buerger M."/>
            <person name="Peterson D."/>
            <person name="Chory J."/>
        </authorList>
    </citation>
    <scope>NUCLEOTIDE SEQUENCE [LARGE SCALE GENOMIC DNA]</scope>
</reference>
<sequence length="58" mass="6032">MSTAEMSAPMDITGPNPSECNVLEQDAVVLEPPPMQPAPSPPPAPPPLTPTPTLPFLN</sequence>
<comment type="caution">
    <text evidence="2">The sequence shown here is derived from an EMBL/GenBank/DDBJ whole genome shotgun (WGS) entry which is preliminary data.</text>
</comment>
<gene>
    <name evidence="2" type="ORF">CASFOL_039014</name>
</gene>
<evidence type="ECO:0000313" key="2">
    <source>
        <dbReference type="EMBL" id="KAL3616620.1"/>
    </source>
</evidence>
<accession>A0ABD3BGU0</accession>
<proteinExistence type="predicted"/>
<organism evidence="2 3">
    <name type="scientific">Castilleja foliolosa</name>
    <dbReference type="NCBI Taxonomy" id="1961234"/>
    <lineage>
        <taxon>Eukaryota</taxon>
        <taxon>Viridiplantae</taxon>
        <taxon>Streptophyta</taxon>
        <taxon>Embryophyta</taxon>
        <taxon>Tracheophyta</taxon>
        <taxon>Spermatophyta</taxon>
        <taxon>Magnoliopsida</taxon>
        <taxon>eudicotyledons</taxon>
        <taxon>Gunneridae</taxon>
        <taxon>Pentapetalae</taxon>
        <taxon>asterids</taxon>
        <taxon>lamiids</taxon>
        <taxon>Lamiales</taxon>
        <taxon>Orobanchaceae</taxon>
        <taxon>Pedicularideae</taxon>
        <taxon>Castillejinae</taxon>
        <taxon>Castilleja</taxon>
    </lineage>
</organism>
<evidence type="ECO:0000313" key="3">
    <source>
        <dbReference type="Proteomes" id="UP001632038"/>
    </source>
</evidence>
<protein>
    <submittedName>
        <fullName evidence="2">Uncharacterized protein</fullName>
    </submittedName>
</protein>
<feature type="region of interest" description="Disordered" evidence="1">
    <location>
        <begin position="27"/>
        <end position="58"/>
    </location>
</feature>
<dbReference type="Proteomes" id="UP001632038">
    <property type="component" value="Unassembled WGS sequence"/>
</dbReference>